<dbReference type="eggNOG" id="KOG3135">
    <property type="taxonomic scope" value="Eukaryota"/>
</dbReference>
<organism evidence="6 7">
    <name type="scientific">Coccomyxa subellipsoidea (strain C-169)</name>
    <name type="common">Green microalga</name>
    <dbReference type="NCBI Taxonomy" id="574566"/>
    <lineage>
        <taxon>Eukaryota</taxon>
        <taxon>Viridiplantae</taxon>
        <taxon>Chlorophyta</taxon>
        <taxon>core chlorophytes</taxon>
        <taxon>Trebouxiophyceae</taxon>
        <taxon>Trebouxiophyceae incertae sedis</taxon>
        <taxon>Coccomyxaceae</taxon>
        <taxon>Coccomyxa</taxon>
        <taxon>Coccomyxa subellipsoidea</taxon>
    </lineage>
</organism>
<comment type="catalytic activity">
    <reaction evidence="3">
        <text>a quinone + NADH + H(+) = a quinol + NAD(+)</text>
        <dbReference type="Rhea" id="RHEA:46160"/>
        <dbReference type="ChEBI" id="CHEBI:15378"/>
        <dbReference type="ChEBI" id="CHEBI:24646"/>
        <dbReference type="ChEBI" id="CHEBI:57540"/>
        <dbReference type="ChEBI" id="CHEBI:57945"/>
        <dbReference type="ChEBI" id="CHEBI:132124"/>
        <dbReference type="EC" id="1.6.5.2"/>
    </reaction>
</comment>
<dbReference type="PANTHER" id="PTHR30546">
    <property type="entry name" value="FLAVODOXIN-RELATED PROTEIN WRBA-RELATED"/>
    <property type="match status" value="1"/>
</dbReference>
<dbReference type="EMBL" id="AGSI01000018">
    <property type="protein sequence ID" value="EIE19583.1"/>
    <property type="molecule type" value="Genomic_DNA"/>
</dbReference>
<dbReference type="InterPro" id="IPR005025">
    <property type="entry name" value="FMN_Rdtase-like_dom"/>
</dbReference>
<dbReference type="AlphaFoldDB" id="I0YMG4"/>
<feature type="domain" description="Flavodoxin-like" evidence="5">
    <location>
        <begin position="5"/>
        <end position="161"/>
    </location>
</feature>
<name>I0YMG4_COCSC</name>
<dbReference type="Pfam" id="PF03358">
    <property type="entry name" value="FMN_red"/>
    <property type="match status" value="1"/>
</dbReference>
<dbReference type="GeneID" id="17037555"/>
<dbReference type="GO" id="GO:0016020">
    <property type="term" value="C:membrane"/>
    <property type="evidence" value="ECO:0007669"/>
    <property type="project" value="TreeGrafter"/>
</dbReference>
<dbReference type="OrthoDB" id="504689at2759"/>
<dbReference type="InterPro" id="IPR029039">
    <property type="entry name" value="Flavoprotein-like_sf"/>
</dbReference>
<evidence type="ECO:0000256" key="3">
    <source>
        <dbReference type="ARBA" id="ARBA00047678"/>
    </source>
</evidence>
<dbReference type="KEGG" id="csl:COCSUDRAFT_58332"/>
<dbReference type="InterPro" id="IPR010089">
    <property type="entry name" value="Flavoprotein_WrbA-like"/>
</dbReference>
<keyword evidence="7" id="KW-1185">Reference proteome</keyword>
<evidence type="ECO:0000313" key="7">
    <source>
        <dbReference type="Proteomes" id="UP000007264"/>
    </source>
</evidence>
<dbReference type="GO" id="GO:0003955">
    <property type="term" value="F:NAD(P)H dehydrogenase (quinone) activity"/>
    <property type="evidence" value="ECO:0007669"/>
    <property type="project" value="UniProtKB-EC"/>
</dbReference>
<dbReference type="PANTHER" id="PTHR30546:SF23">
    <property type="entry name" value="FLAVOPROTEIN-LIKE PROTEIN YCP4-RELATED"/>
    <property type="match status" value="1"/>
</dbReference>
<comment type="similarity">
    <text evidence="1">Belongs to the WrbA family.</text>
</comment>
<evidence type="ECO:0000256" key="2">
    <source>
        <dbReference type="ARBA" id="ARBA00012648"/>
    </source>
</evidence>
<protein>
    <recommendedName>
        <fullName evidence="2">NAD(P)H dehydrogenase (quinone)</fullName>
        <ecNumber evidence="2">1.6.5.2</ecNumber>
    </recommendedName>
</protein>
<dbReference type="EC" id="1.6.5.2" evidence="2"/>
<comment type="catalytic activity">
    <reaction evidence="4">
        <text>a quinone + NADPH + H(+) = a quinol + NADP(+)</text>
        <dbReference type="Rhea" id="RHEA:46164"/>
        <dbReference type="ChEBI" id="CHEBI:15378"/>
        <dbReference type="ChEBI" id="CHEBI:24646"/>
        <dbReference type="ChEBI" id="CHEBI:57783"/>
        <dbReference type="ChEBI" id="CHEBI:58349"/>
        <dbReference type="ChEBI" id="CHEBI:132124"/>
        <dbReference type="EC" id="1.6.5.2"/>
    </reaction>
</comment>
<dbReference type="FunFam" id="3.40.50.360:FF:000001">
    <property type="entry name" value="NAD(P)H dehydrogenase (Quinone) FQR1-like"/>
    <property type="match status" value="1"/>
</dbReference>
<comment type="caution">
    <text evidence="6">The sequence shown here is derived from an EMBL/GenBank/DDBJ whole genome shotgun (WGS) entry which is preliminary data.</text>
</comment>
<dbReference type="STRING" id="574566.I0YMG4"/>
<reference evidence="6 7" key="1">
    <citation type="journal article" date="2012" name="Genome Biol.">
        <title>The genome of the polar eukaryotic microalga coccomyxa subellipsoidea reveals traits of cold adaptation.</title>
        <authorList>
            <person name="Blanc G."/>
            <person name="Agarkova I."/>
            <person name="Grimwood J."/>
            <person name="Kuo A."/>
            <person name="Brueggeman A."/>
            <person name="Dunigan D."/>
            <person name="Gurnon J."/>
            <person name="Ladunga I."/>
            <person name="Lindquist E."/>
            <person name="Lucas S."/>
            <person name="Pangilinan J."/>
            <person name="Proschold T."/>
            <person name="Salamov A."/>
            <person name="Schmutz J."/>
            <person name="Weeks D."/>
            <person name="Yamada T."/>
            <person name="Claverie J.M."/>
            <person name="Grigoriev I."/>
            <person name="Van Etten J."/>
            <person name="Lomsadze A."/>
            <person name="Borodovsky M."/>
        </authorList>
    </citation>
    <scope>NUCLEOTIDE SEQUENCE [LARGE SCALE GENOMIC DNA]</scope>
    <source>
        <strain evidence="6 7">C-169</strain>
    </source>
</reference>
<evidence type="ECO:0000259" key="5">
    <source>
        <dbReference type="PROSITE" id="PS50902"/>
    </source>
</evidence>
<dbReference type="GO" id="GO:0010181">
    <property type="term" value="F:FMN binding"/>
    <property type="evidence" value="ECO:0007669"/>
    <property type="project" value="InterPro"/>
</dbReference>
<dbReference type="Proteomes" id="UP000007264">
    <property type="component" value="Unassembled WGS sequence"/>
</dbReference>
<dbReference type="RefSeq" id="XP_005644127.1">
    <property type="nucleotide sequence ID" value="XM_005644070.1"/>
</dbReference>
<evidence type="ECO:0000256" key="1">
    <source>
        <dbReference type="ARBA" id="ARBA00006961"/>
    </source>
</evidence>
<gene>
    <name evidence="6" type="ORF">COCSUDRAFT_58332</name>
</gene>
<dbReference type="Gene3D" id="3.40.50.360">
    <property type="match status" value="1"/>
</dbReference>
<dbReference type="SUPFAM" id="SSF52218">
    <property type="entry name" value="Flavoproteins"/>
    <property type="match status" value="1"/>
</dbReference>
<accession>I0YMG4</accession>
<proteinExistence type="inferred from homology"/>
<dbReference type="NCBIfam" id="TIGR01755">
    <property type="entry name" value="flav_wrbA"/>
    <property type="match status" value="1"/>
</dbReference>
<dbReference type="NCBIfam" id="NF002999">
    <property type="entry name" value="PRK03767.1"/>
    <property type="match status" value="1"/>
</dbReference>
<sequence>MTVKIYILFYSTYGHTYKLALQQQKGVNSVEGVESILYQVPETLPPEILEKIHAPPKPDVPTLEVQQLPDADGFIFGFPTRYGTMPAQFKAFWDGTGGLWAKGSLVGKPATMFTSTASQGGGQETTILTSLSNFVHHGMIYVPPGYAFGAPMYRLDEAITL</sequence>
<evidence type="ECO:0000256" key="4">
    <source>
        <dbReference type="ARBA" id="ARBA00048983"/>
    </source>
</evidence>
<evidence type="ECO:0000313" key="6">
    <source>
        <dbReference type="EMBL" id="EIE19583.1"/>
    </source>
</evidence>
<dbReference type="PROSITE" id="PS50902">
    <property type="entry name" value="FLAVODOXIN_LIKE"/>
    <property type="match status" value="1"/>
</dbReference>
<dbReference type="InterPro" id="IPR008254">
    <property type="entry name" value="Flavodoxin/NO_synth"/>
</dbReference>